<evidence type="ECO:0000256" key="6">
    <source>
        <dbReference type="ARBA" id="ARBA00023242"/>
    </source>
</evidence>
<dbReference type="Gene3D" id="3.30.420.10">
    <property type="entry name" value="Ribonuclease H-like superfamily/Ribonuclease H"/>
    <property type="match status" value="1"/>
</dbReference>
<dbReference type="InterPro" id="IPR047021">
    <property type="entry name" value="REXO1/3/4-like"/>
</dbReference>
<dbReference type="EMBL" id="JBJQOH010000006">
    <property type="protein sequence ID" value="KAL3682017.1"/>
    <property type="molecule type" value="Genomic_DNA"/>
</dbReference>
<dbReference type="PANTHER" id="PTHR12801">
    <property type="entry name" value="RNA EXONUCLEASE REXO1 / RECO3 FAMILY MEMBER-RELATED"/>
    <property type="match status" value="1"/>
</dbReference>
<comment type="similarity">
    <text evidence="2">Belongs to the REXO1/REXO3 family.</text>
</comment>
<dbReference type="InterPro" id="IPR034922">
    <property type="entry name" value="REX1-like_exo"/>
</dbReference>
<evidence type="ECO:0000256" key="4">
    <source>
        <dbReference type="ARBA" id="ARBA00022801"/>
    </source>
</evidence>
<dbReference type="AlphaFoldDB" id="A0ABD3GUA9"/>
<organism evidence="9 10">
    <name type="scientific">Riccia sorocarpa</name>
    <dbReference type="NCBI Taxonomy" id="122646"/>
    <lineage>
        <taxon>Eukaryota</taxon>
        <taxon>Viridiplantae</taxon>
        <taxon>Streptophyta</taxon>
        <taxon>Embryophyta</taxon>
        <taxon>Marchantiophyta</taxon>
        <taxon>Marchantiopsida</taxon>
        <taxon>Marchantiidae</taxon>
        <taxon>Marchantiales</taxon>
        <taxon>Ricciaceae</taxon>
        <taxon>Riccia</taxon>
    </lineage>
</organism>
<dbReference type="SUPFAM" id="SSF53098">
    <property type="entry name" value="Ribonuclease H-like"/>
    <property type="match status" value="1"/>
</dbReference>
<dbReference type="FunFam" id="3.30.420.10:FF:000019">
    <property type="entry name" value="RNA exonuclease NEF-sp"/>
    <property type="match status" value="1"/>
</dbReference>
<dbReference type="CDD" id="cd06145">
    <property type="entry name" value="REX1_like"/>
    <property type="match status" value="1"/>
</dbReference>
<evidence type="ECO:0000256" key="5">
    <source>
        <dbReference type="ARBA" id="ARBA00022839"/>
    </source>
</evidence>
<feature type="domain" description="Exonuclease" evidence="8">
    <location>
        <begin position="261"/>
        <end position="421"/>
    </location>
</feature>
<evidence type="ECO:0000313" key="9">
    <source>
        <dbReference type="EMBL" id="KAL3682017.1"/>
    </source>
</evidence>
<comment type="caution">
    <text evidence="9">The sequence shown here is derived from an EMBL/GenBank/DDBJ whole genome shotgun (WGS) entry which is preliminary data.</text>
</comment>
<evidence type="ECO:0000256" key="3">
    <source>
        <dbReference type="ARBA" id="ARBA00022722"/>
    </source>
</evidence>
<dbReference type="InterPro" id="IPR012337">
    <property type="entry name" value="RNaseH-like_sf"/>
</dbReference>
<feature type="compositionally biased region" description="Polar residues" evidence="7">
    <location>
        <begin position="174"/>
        <end position="202"/>
    </location>
</feature>
<keyword evidence="3" id="KW-0540">Nuclease</keyword>
<accession>A0ABD3GUA9</accession>
<proteinExistence type="inferred from homology"/>
<name>A0ABD3GUA9_9MARC</name>
<sequence length="633" mass="70200">MAKKKKQLVSAGKGNEKDYFDVYGTEAKAEVQWKETEKRSRLTLQDFQNLVLWTLGDGTNPSWIFIKNKPLVSKVVLLFVPGLDAALFLSQLKLLRNIKTTCGNPQAVMALSPTTSPGSTIEALLTCPRRKRKELRNHIEKVVKTARTNPNKSPGQQGRVIERELQEELSSLSTIENGTSSVKGPRQNNSGDSSENPAVSQQAAANGISVPPFPAAYYILSKMEMKDNGYPMATVESCGPDRQVPEGYVRTQPADGTHFPEMVAVDCEMCYTSSGLELTRISLVDQTKKVLLDSLVKPANPIINYNTQYSGITATMLNEVTTTLEDIQEQFVKIVPAETILIGHSLECDLAALKIIHMRVIDTALLYQHPKHNGSFKPALRMLAHRFLKRRIQDRADGHDSIEDARAAMDLTLLKIRDGPNSGYGTNAADQNRENLLEVLSNYGRRCALLDRRSVLHQYAAGNTHAIVCSSDEDVLMKASKEVNKPDVDFVWAQFAEVITYLDRRAQNPEQNAALVAEVAALKTCSEDDPDSVMDLPISREFEAILSKTDERVKALHNALPKNTMLILLTGHGDTLCVRRLQAEIRNKRLKPEAASQLWMESSDAVYEELSSRAETALGFVTIKHLSDGEPSD</sequence>
<evidence type="ECO:0000256" key="2">
    <source>
        <dbReference type="ARBA" id="ARBA00006357"/>
    </source>
</evidence>
<dbReference type="SMART" id="SM00479">
    <property type="entry name" value="EXOIII"/>
    <property type="match status" value="1"/>
</dbReference>
<keyword evidence="4" id="KW-0378">Hydrolase</keyword>
<dbReference type="Proteomes" id="UP001633002">
    <property type="component" value="Unassembled WGS sequence"/>
</dbReference>
<feature type="region of interest" description="Disordered" evidence="7">
    <location>
        <begin position="172"/>
        <end position="202"/>
    </location>
</feature>
<keyword evidence="10" id="KW-1185">Reference proteome</keyword>
<dbReference type="Pfam" id="PF00929">
    <property type="entry name" value="RNase_T"/>
    <property type="match status" value="1"/>
</dbReference>
<keyword evidence="5" id="KW-0269">Exonuclease</keyword>
<dbReference type="GO" id="GO:0004527">
    <property type="term" value="F:exonuclease activity"/>
    <property type="evidence" value="ECO:0007669"/>
    <property type="project" value="UniProtKB-KW"/>
</dbReference>
<evidence type="ECO:0000256" key="1">
    <source>
        <dbReference type="ARBA" id="ARBA00004123"/>
    </source>
</evidence>
<evidence type="ECO:0000313" key="10">
    <source>
        <dbReference type="Proteomes" id="UP001633002"/>
    </source>
</evidence>
<evidence type="ECO:0000259" key="8">
    <source>
        <dbReference type="SMART" id="SM00479"/>
    </source>
</evidence>
<reference evidence="9 10" key="1">
    <citation type="submission" date="2024-09" db="EMBL/GenBank/DDBJ databases">
        <title>Chromosome-scale assembly of Riccia sorocarpa.</title>
        <authorList>
            <person name="Paukszto L."/>
        </authorList>
    </citation>
    <scope>NUCLEOTIDE SEQUENCE [LARGE SCALE GENOMIC DNA]</scope>
    <source>
        <strain evidence="9">LP-2024</strain>
        <tissue evidence="9">Aerial parts of the thallus</tissue>
    </source>
</reference>
<keyword evidence="6" id="KW-0539">Nucleus</keyword>
<dbReference type="InterPro" id="IPR036397">
    <property type="entry name" value="RNaseH_sf"/>
</dbReference>
<dbReference type="GO" id="GO:0005634">
    <property type="term" value="C:nucleus"/>
    <property type="evidence" value="ECO:0007669"/>
    <property type="project" value="UniProtKB-SubCell"/>
</dbReference>
<protein>
    <recommendedName>
        <fullName evidence="8">Exonuclease domain-containing protein</fullName>
    </recommendedName>
</protein>
<comment type="subcellular location">
    <subcellularLocation>
        <location evidence="1">Nucleus</location>
    </subcellularLocation>
</comment>
<dbReference type="InterPro" id="IPR013520">
    <property type="entry name" value="Ribonucl_H"/>
</dbReference>
<evidence type="ECO:0000256" key="7">
    <source>
        <dbReference type="SAM" id="MobiDB-lite"/>
    </source>
</evidence>
<dbReference type="PANTHER" id="PTHR12801:SF157">
    <property type="entry name" value="SMALL RNA DEGRADING NUCLEASE 5"/>
    <property type="match status" value="1"/>
</dbReference>
<gene>
    <name evidence="9" type="ORF">R1sor_000039</name>
</gene>